<proteinExistence type="predicted"/>
<protein>
    <submittedName>
        <fullName evidence="3">Uncharacterized protein</fullName>
    </submittedName>
</protein>
<dbReference type="RefSeq" id="WP_162816217.1">
    <property type="nucleotide sequence ID" value="NZ_CP011940.1"/>
</dbReference>
<reference evidence="3 4" key="1">
    <citation type="submission" date="2024-10" db="EMBL/GenBank/DDBJ databases">
        <authorList>
            <person name="Sang B.-I."/>
            <person name="Prabhaharan D."/>
        </authorList>
    </citation>
    <scope>NUCLEOTIDE SEQUENCE [LARGE SCALE GENOMIC DNA]</scope>
    <source>
        <strain evidence="3 4">MH</strain>
    </source>
</reference>
<feature type="chain" id="PRO_5046992158" evidence="2">
    <location>
        <begin position="26"/>
        <end position="409"/>
    </location>
</feature>
<comment type="caution">
    <text evidence="3">The sequence shown here is derived from an EMBL/GenBank/DDBJ whole genome shotgun (WGS) entry which is preliminary data.</text>
</comment>
<sequence length="409" mass="45545">MMKYSLRVLATLLSLGLMASSPALAAEMPAQETTLSGEIPLFVPASVPVQPAEQQKDKKQDLKNQTERPGKTSDQQEKDGKSVADHDGLVVDEVTQDRTLSEADFAFNGLHAGDSLQKVKRIFGSPTKYAQSAHYTELKYNRKDLDMTVRLRNDTPQILKEAAAGRKAVHPGVDSVTLAEGPDVYIGPGIHLGHPAELLVRKYGRPLQVLRDADANVYYFVYENPGKDHVLVFAIGERKVARVALLPPRPPYIEGRPLEKIGGWTPRDFTLVGYGVNEPFVANKYNMWTNLVKRSGGKFWLYGTYGVEVDRHNMVKKVFLLTNSSYTGRGATLGYRLSTIFSLYGEPSRIEKGPAGGQFVDAYYYDSPFQKGVSLVFISKHQTDYVDDVLLISEPIKNIQDPMERYGLK</sequence>
<keyword evidence="2" id="KW-0732">Signal</keyword>
<gene>
    <name evidence="3" type="ORF">ACGTZG_07070</name>
</gene>
<accession>A0ABW7DNJ6</accession>
<evidence type="ECO:0000313" key="4">
    <source>
        <dbReference type="Proteomes" id="UP001605989"/>
    </source>
</evidence>
<dbReference type="Proteomes" id="UP001605989">
    <property type="component" value="Unassembled WGS sequence"/>
</dbReference>
<evidence type="ECO:0000313" key="3">
    <source>
        <dbReference type="EMBL" id="MFG6272947.1"/>
    </source>
</evidence>
<keyword evidence="4" id="KW-1185">Reference proteome</keyword>
<dbReference type="EMBL" id="JBIEKR010000005">
    <property type="protein sequence ID" value="MFG6272947.1"/>
    <property type="molecule type" value="Genomic_DNA"/>
</dbReference>
<evidence type="ECO:0000256" key="2">
    <source>
        <dbReference type="SAM" id="SignalP"/>
    </source>
</evidence>
<feature type="region of interest" description="Disordered" evidence="1">
    <location>
        <begin position="49"/>
        <end position="89"/>
    </location>
</feature>
<evidence type="ECO:0000256" key="1">
    <source>
        <dbReference type="SAM" id="MobiDB-lite"/>
    </source>
</evidence>
<organism evidence="3 4">
    <name type="scientific">Megasphaera hexanoica</name>
    <dbReference type="NCBI Taxonomy" id="1675036"/>
    <lineage>
        <taxon>Bacteria</taxon>
        <taxon>Bacillati</taxon>
        <taxon>Bacillota</taxon>
        <taxon>Negativicutes</taxon>
        <taxon>Veillonellales</taxon>
        <taxon>Veillonellaceae</taxon>
        <taxon>Megasphaera</taxon>
    </lineage>
</organism>
<feature type="compositionally biased region" description="Basic and acidic residues" evidence="1">
    <location>
        <begin position="54"/>
        <end position="89"/>
    </location>
</feature>
<name>A0ABW7DNJ6_9FIRM</name>
<feature type="signal peptide" evidence="2">
    <location>
        <begin position="1"/>
        <end position="25"/>
    </location>
</feature>